<dbReference type="Proteomes" id="UP000712600">
    <property type="component" value="Unassembled WGS sequence"/>
</dbReference>
<keyword evidence="1" id="KW-0812">Transmembrane</keyword>
<sequence>MSPSDFDYETSLAGRFESGSFSAGFGDSARKWRDEKAAHGGRDQTLGSDPGSGFTDLRRPVYRGVKSTGGCWLPSICSDIASGALSTSFCGFELVFIGVAVSGTTCPSFWTVFDYPSSVLAEGVRHWWLRVHVVCELVAFVVVLCGRLAFPRSRVGLLQVRCGFSVVGVREKVRSWSCQPRLSFFVVSRAELVGFRVEFLGCLIPAYARWCLLSLSSWCRSFACGDPGRLSGLNNARLVDAGVLVCWHDCLFLWVDAQDVISELFLVELILKEWIIGEANITWFQLSL</sequence>
<gene>
    <name evidence="2" type="ORF">F2Q69_00037012</name>
</gene>
<accession>A0A8S9SRB3</accession>
<keyword evidence="1" id="KW-0472">Membrane</keyword>
<evidence type="ECO:0000313" key="2">
    <source>
        <dbReference type="EMBL" id="KAF3603509.1"/>
    </source>
</evidence>
<dbReference type="EMBL" id="QGKX02000004">
    <property type="protein sequence ID" value="KAF3603509.1"/>
    <property type="molecule type" value="Genomic_DNA"/>
</dbReference>
<reference evidence="2" key="1">
    <citation type="submission" date="2019-12" db="EMBL/GenBank/DDBJ databases">
        <title>Genome sequencing and annotation of Brassica cretica.</title>
        <authorList>
            <person name="Studholme D.J."/>
            <person name="Sarris P."/>
        </authorList>
    </citation>
    <scope>NUCLEOTIDE SEQUENCE</scope>
    <source>
        <strain evidence="2">PFS-109/04</strain>
        <tissue evidence="2">Leaf</tissue>
    </source>
</reference>
<proteinExistence type="predicted"/>
<evidence type="ECO:0000256" key="1">
    <source>
        <dbReference type="SAM" id="Phobius"/>
    </source>
</evidence>
<protein>
    <submittedName>
        <fullName evidence="2">Uncharacterized protein</fullName>
    </submittedName>
</protein>
<organism evidence="2 3">
    <name type="scientific">Brassica cretica</name>
    <name type="common">Mustard</name>
    <dbReference type="NCBI Taxonomy" id="69181"/>
    <lineage>
        <taxon>Eukaryota</taxon>
        <taxon>Viridiplantae</taxon>
        <taxon>Streptophyta</taxon>
        <taxon>Embryophyta</taxon>
        <taxon>Tracheophyta</taxon>
        <taxon>Spermatophyta</taxon>
        <taxon>Magnoliopsida</taxon>
        <taxon>eudicotyledons</taxon>
        <taxon>Gunneridae</taxon>
        <taxon>Pentapetalae</taxon>
        <taxon>rosids</taxon>
        <taxon>malvids</taxon>
        <taxon>Brassicales</taxon>
        <taxon>Brassicaceae</taxon>
        <taxon>Brassiceae</taxon>
        <taxon>Brassica</taxon>
    </lineage>
</organism>
<evidence type="ECO:0000313" key="3">
    <source>
        <dbReference type="Proteomes" id="UP000712600"/>
    </source>
</evidence>
<feature type="transmembrane region" description="Helical" evidence="1">
    <location>
        <begin position="127"/>
        <end position="150"/>
    </location>
</feature>
<comment type="caution">
    <text evidence="2">The sequence shown here is derived from an EMBL/GenBank/DDBJ whole genome shotgun (WGS) entry which is preliminary data.</text>
</comment>
<dbReference type="AlphaFoldDB" id="A0A8S9SRB3"/>
<name>A0A8S9SRB3_BRACR</name>
<keyword evidence="1" id="KW-1133">Transmembrane helix</keyword>
<feature type="transmembrane region" description="Helical" evidence="1">
    <location>
        <begin position="94"/>
        <end position="115"/>
    </location>
</feature>